<reference evidence="2 3" key="1">
    <citation type="submission" date="2016-10" db="EMBL/GenBank/DDBJ databases">
        <authorList>
            <person name="de Groot N.N."/>
        </authorList>
    </citation>
    <scope>NUCLEOTIDE SEQUENCE [LARGE SCALE GENOMIC DNA]</scope>
    <source>
        <strain evidence="2 3">DSM 22012</strain>
    </source>
</reference>
<dbReference type="Gene3D" id="3.90.470.20">
    <property type="entry name" value="4'-phosphopantetheinyl transferase domain"/>
    <property type="match status" value="1"/>
</dbReference>
<dbReference type="Proteomes" id="UP000236745">
    <property type="component" value="Unassembled WGS sequence"/>
</dbReference>
<dbReference type="GO" id="GO:0019878">
    <property type="term" value="P:lysine biosynthetic process via aminoadipic acid"/>
    <property type="evidence" value="ECO:0007669"/>
    <property type="project" value="TreeGrafter"/>
</dbReference>
<protein>
    <recommendedName>
        <fullName evidence="4">4'-phosphopantetheinyl transferase</fullName>
    </recommendedName>
</protein>
<dbReference type="GO" id="GO:0008897">
    <property type="term" value="F:holo-[acyl-carrier-protein] synthase activity"/>
    <property type="evidence" value="ECO:0007669"/>
    <property type="project" value="InterPro"/>
</dbReference>
<dbReference type="PANTHER" id="PTHR12215:SF10">
    <property type="entry name" value="L-AMINOADIPATE-SEMIALDEHYDE DEHYDROGENASE-PHOSPHOPANTETHEINYL TRANSFERASE"/>
    <property type="match status" value="1"/>
</dbReference>
<dbReference type="PANTHER" id="PTHR12215">
    <property type="entry name" value="PHOSPHOPANTETHEINE TRANSFERASE"/>
    <property type="match status" value="1"/>
</dbReference>
<gene>
    <name evidence="2" type="ORF">SAMN05444390_10120</name>
</gene>
<organism evidence="2 3">
    <name type="scientific">Marinobacterium lutimaris</name>
    <dbReference type="NCBI Taxonomy" id="568106"/>
    <lineage>
        <taxon>Bacteria</taxon>
        <taxon>Pseudomonadati</taxon>
        <taxon>Pseudomonadota</taxon>
        <taxon>Gammaproteobacteria</taxon>
        <taxon>Oceanospirillales</taxon>
        <taxon>Oceanospirillaceae</taxon>
        <taxon>Marinobacterium</taxon>
    </lineage>
</organism>
<dbReference type="InterPro" id="IPR037143">
    <property type="entry name" value="4-PPantetheinyl_Trfase_dom_sf"/>
</dbReference>
<evidence type="ECO:0000256" key="1">
    <source>
        <dbReference type="ARBA" id="ARBA00022679"/>
    </source>
</evidence>
<evidence type="ECO:0000313" key="3">
    <source>
        <dbReference type="Proteomes" id="UP000236745"/>
    </source>
</evidence>
<name>A0A1H5TAE7_9GAMM</name>
<dbReference type="AlphaFoldDB" id="A0A1H5TAE7"/>
<dbReference type="GO" id="GO:0000287">
    <property type="term" value="F:magnesium ion binding"/>
    <property type="evidence" value="ECO:0007669"/>
    <property type="project" value="InterPro"/>
</dbReference>
<evidence type="ECO:0000313" key="2">
    <source>
        <dbReference type="EMBL" id="SEF59724.1"/>
    </source>
</evidence>
<dbReference type="EMBL" id="FNVQ01000001">
    <property type="protein sequence ID" value="SEF59724.1"/>
    <property type="molecule type" value="Genomic_DNA"/>
</dbReference>
<keyword evidence="1" id="KW-0808">Transferase</keyword>
<dbReference type="SUPFAM" id="SSF56214">
    <property type="entry name" value="4'-phosphopantetheinyl transferase"/>
    <property type="match status" value="2"/>
</dbReference>
<evidence type="ECO:0008006" key="4">
    <source>
        <dbReference type="Google" id="ProtNLM"/>
    </source>
</evidence>
<sequence>MLSRLNNAEVRVWLTRTNARPINELLALLEPTLSDSERARLGKILSPRRRKEYLMARALMRHALGSEHQEVWETLRFYETGARPEISSARKDIEFSLSHSRQLLCMAIGGSPVGIDCEWRGRKFRPELNEYLNSADDRAVLARLGQLAEDEHPVFSWCLREAWYKASAQHQKTAAAAIPLRRILDSGWQFQIFRISNHFGVIAAQQKFKVEALYCSPFRYELSLNTLEHDRIDHDKIVEATRP</sequence>
<dbReference type="GO" id="GO:0005829">
    <property type="term" value="C:cytosol"/>
    <property type="evidence" value="ECO:0007669"/>
    <property type="project" value="TreeGrafter"/>
</dbReference>
<keyword evidence="3" id="KW-1185">Reference proteome</keyword>
<proteinExistence type="predicted"/>
<accession>A0A1H5TAE7</accession>
<dbReference type="InterPro" id="IPR050559">
    <property type="entry name" value="P-Pant_transferase_sf"/>
</dbReference>